<organism evidence="1 2">
    <name type="scientific">Anaerocolumna jejuensis DSM 15929</name>
    <dbReference type="NCBI Taxonomy" id="1121322"/>
    <lineage>
        <taxon>Bacteria</taxon>
        <taxon>Bacillati</taxon>
        <taxon>Bacillota</taxon>
        <taxon>Clostridia</taxon>
        <taxon>Lachnospirales</taxon>
        <taxon>Lachnospiraceae</taxon>
        <taxon>Anaerocolumna</taxon>
    </lineage>
</organism>
<dbReference type="EMBL" id="FRAC01000011">
    <property type="protein sequence ID" value="SHK39869.1"/>
    <property type="molecule type" value="Genomic_DNA"/>
</dbReference>
<proteinExistence type="predicted"/>
<dbReference type="STRING" id="1121322.SAMN02745136_02411"/>
<reference evidence="1 2" key="1">
    <citation type="submission" date="2016-11" db="EMBL/GenBank/DDBJ databases">
        <authorList>
            <person name="Jaros S."/>
            <person name="Januszkiewicz K."/>
            <person name="Wedrychowicz H."/>
        </authorList>
    </citation>
    <scope>NUCLEOTIDE SEQUENCE [LARGE SCALE GENOMIC DNA]</scope>
    <source>
        <strain evidence="1 2">DSM 15929</strain>
    </source>
</reference>
<gene>
    <name evidence="1" type="ORF">SAMN02745136_02411</name>
</gene>
<protein>
    <submittedName>
        <fullName evidence="1">Uncharacterized protein</fullName>
    </submittedName>
</protein>
<sequence>MMQYRKDLFFGLFKYLFCRYWKDLLYNLTYLERSDNFFIDYTTDGSGINHMKYNNKSRPSGREPGLPALLLYKGV</sequence>
<dbReference type="Proteomes" id="UP000184386">
    <property type="component" value="Unassembled WGS sequence"/>
</dbReference>
<evidence type="ECO:0000313" key="1">
    <source>
        <dbReference type="EMBL" id="SHK39869.1"/>
    </source>
</evidence>
<evidence type="ECO:0000313" key="2">
    <source>
        <dbReference type="Proteomes" id="UP000184386"/>
    </source>
</evidence>
<dbReference type="AlphaFoldDB" id="A0A1M6S5D2"/>
<name>A0A1M6S5D2_9FIRM</name>
<keyword evidence="2" id="KW-1185">Reference proteome</keyword>
<accession>A0A1M6S5D2</accession>